<dbReference type="eggNOG" id="KOG1967">
    <property type="taxonomic scope" value="Eukaryota"/>
</dbReference>
<keyword evidence="7" id="KW-0732">Signal</keyword>
<comment type="function">
    <text evidence="5">Key component of the cytosolic iron-sulfur protein assembly (CIA) complex, a multiprotein complex that mediates the incorporation of iron-sulfur cluster into apoproteins specifically involved in DNA metabolism and genomic integrity. In the CIA complex, MMS19 acts as an adapter between early-acting CIA components and a subset of cellular target iron-sulfur proteins.</text>
</comment>
<sequence>MLMILALQVFALLLASNVSHQPLGATAPWSDTAHIRRLFDQSYNQYDHQYDVLSIDPLDVINRVYGTDLTHAQLQIVSKSKKSTASYWDTLKMCSFAEMSHGVDGIAFGGQGFLGINSFAASMQFACGDGNTLAHGGVEGTDRRILFADCRAEVRRKSLTILRVVEQAQSALTNENNEVRNRGIMVTVACGPNLTLTRPVSDPQSKSSLIQFYGDRLQDEPCVKEVLRGLKLLIESLDGPLSDDLRRAATHAVVGVLKYVHVQSLALSDRHKAFGLVEEALGRLELPLSEQDVDVLECWVQCMNGERDPRNLLLCFRLIPRIAAKFLTNKDKAEDFFNVFSCYFPITFTPPPDDKVGISADMLREALLECMTCHFLLIPFSLDLALSKLAEAESTGCRLDSLDLLATLATKHGVQGSLGHDGCQQVWSSLRLQIVDSSEQEVQERARSCLRHILRIAAEEVGDERQEATGSSCLHTIMKTLKMQTTVDLKTPQELRSRKGLSTVLCAVSAHPVSAKFVLHDSLYALRDIVLASGGESGFARMYAALQVIHEILLSSRSLWMYMKGRPAAGGKHPLSEVSKDTFDTLTSVFVHDSFAGEESSKLKQTSLQSICELIPVMGGEDDVRRAFDMLVGEFVALCRSQDERLVSIKRLVSSCLAMMEEEDHPAAISTLSGFTALCLNDDALWGHGLEVLRSSFAVSVRVARAALDILLEARRREGVAGRQKLIFQGLLSVIDAVRLRHNGVSPGGGGDDVAVKEECVSIGSLFATKIVPELVADLSCDQLQSSSFAGCFEPLAGMIRATLELVGEGGGSKELVSLLLDKYSTPIAPSGFSCEQLKIIQSVFMSAVHADLRFLDESKRGFVRNLAASLLDGFDFSQEDPGDCRKSIVASVMNKLDGEVFESMYQFIVEQTLLPKVKEEKFAWSANQFLAWIAKALVCRGHPKGQVIVEIFRGYLTESNEAKYGVIGYQVLGSRDLDKDFSKQNHFICKPLWRQRFFSQEFFLMALVHLLHGTPVEAVALEAPRVIPLLVQALNCPAKETKVAALELLFSFIDQDSKPNPGSDSTSFMEGQLSTLIQALLDCSSFSESLIVRCRALDCLSRVPKIASYHKVYPFRTQVTRALGKVLSDHKRCVRLRGANCRSPQSHGRPSLVSVVVTEPGVEMLRLGKDRSISDYLERVKDRRELISRKFGSDGHEVKVEQIRSSMRYREFEMTKLRYQHNVASALRKDDKESRQPSSGRADFSSLRYHRERRISSHHPPSSSSPSRDLPPSTDQIRDRVVGLRNVGHSSSLSLYFSARDSEWKGRNSRFMQYMESKHMLSDRGVHRNTSPDMFLPDSLRDDLVSVRDLSIFPDEFQINKASQAEDYFTTSSRLSEEARSVFNKSPTDFDRSPRHVRDRWPGPLLRFRSKSAEPAPFLGQAARQELYEPFRKTSQTSHDATYGPRAESLAPPIPIKGRRHAGSYKYILTHSQSSAARMKLTHEQGPRLNDLNLAMASECSYSMEDADATDASGVGKIKVAIVKKDEGEENQQLQSAVGRDEEMALERSQSVLGGPPSSPQFLLDSLWHRLCREIVGSPFFTGSGWN</sequence>
<dbReference type="GO" id="GO:0005634">
    <property type="term" value="C:nucleus"/>
    <property type="evidence" value="ECO:0007669"/>
    <property type="project" value="UniProtKB-SubCell"/>
</dbReference>
<dbReference type="GO" id="GO:0016226">
    <property type="term" value="P:iron-sulfur cluster assembly"/>
    <property type="evidence" value="ECO:0007669"/>
    <property type="project" value="UniProtKB-UniRule"/>
</dbReference>
<dbReference type="GeneID" id="17296312"/>
<dbReference type="PANTHER" id="PTHR12891">
    <property type="entry name" value="DNA REPAIR/TRANSCRIPTION PROTEIN MET18/MMS19"/>
    <property type="match status" value="1"/>
</dbReference>
<dbReference type="GO" id="GO:0097361">
    <property type="term" value="C:cytosolic [4Fe-4S] assembly targeting complex"/>
    <property type="evidence" value="ECO:0007669"/>
    <property type="project" value="UniProtKB-UniRule"/>
</dbReference>
<dbReference type="InterPro" id="IPR011989">
    <property type="entry name" value="ARM-like"/>
</dbReference>
<feature type="region of interest" description="Disordered" evidence="6">
    <location>
        <begin position="1226"/>
        <end position="1276"/>
    </location>
</feature>
<dbReference type="EMBL" id="JH993038">
    <property type="protein sequence ID" value="EKX39630.1"/>
    <property type="molecule type" value="Genomic_DNA"/>
</dbReference>
<feature type="domain" description="MMS19 C-terminal" evidence="8">
    <location>
        <begin position="838"/>
        <end position="1105"/>
    </location>
</feature>
<feature type="compositionally biased region" description="Low complexity" evidence="6">
    <location>
        <begin position="1259"/>
        <end position="1274"/>
    </location>
</feature>
<comment type="subcellular location">
    <subcellularLocation>
        <location evidence="1 5">Nucleus</location>
    </subcellularLocation>
</comment>
<dbReference type="SUPFAM" id="SSF48371">
    <property type="entry name" value="ARM repeat"/>
    <property type="match status" value="2"/>
</dbReference>
<feature type="region of interest" description="Disordered" evidence="6">
    <location>
        <begin position="1436"/>
        <end position="1457"/>
    </location>
</feature>
<dbReference type="InterPro" id="IPR024687">
    <property type="entry name" value="MMS19_C"/>
</dbReference>
<dbReference type="OrthoDB" id="342900at2759"/>
<evidence type="ECO:0000256" key="3">
    <source>
        <dbReference type="ARBA" id="ARBA00022737"/>
    </source>
</evidence>
<reference evidence="11" key="3">
    <citation type="submission" date="2015-06" db="UniProtKB">
        <authorList>
            <consortium name="EnsemblProtists"/>
        </authorList>
    </citation>
    <scope>IDENTIFICATION</scope>
</reference>
<protein>
    <recommendedName>
        <fullName evidence="5">MMS19 nucleotide excision repair protein</fullName>
    </recommendedName>
</protein>
<dbReference type="STRING" id="905079.L1IUW3"/>
<feature type="compositionally biased region" description="Basic residues" evidence="6">
    <location>
        <begin position="1249"/>
        <end position="1258"/>
    </location>
</feature>
<keyword evidence="5" id="KW-0234">DNA repair</keyword>
<keyword evidence="12" id="KW-1185">Reference proteome</keyword>
<evidence type="ECO:0000313" key="10">
    <source>
        <dbReference type="EMBL" id="EKX39630.1"/>
    </source>
</evidence>
<evidence type="ECO:0000256" key="2">
    <source>
        <dbReference type="ARBA" id="ARBA00009340"/>
    </source>
</evidence>
<comment type="similarity">
    <text evidence="2 5">Belongs to the MET18/MMS19 family.</text>
</comment>
<dbReference type="PaxDb" id="55529-EKX39630"/>
<dbReference type="GO" id="GO:0006281">
    <property type="term" value="P:DNA repair"/>
    <property type="evidence" value="ECO:0007669"/>
    <property type="project" value="UniProtKB-UniRule"/>
</dbReference>
<evidence type="ECO:0000259" key="9">
    <source>
        <dbReference type="Pfam" id="PF14500"/>
    </source>
</evidence>
<keyword evidence="5" id="KW-0227">DNA damage</keyword>
<dbReference type="HOGENOM" id="CLU_244828_0_0_1"/>
<name>L1IUW3_GUITC</name>
<dbReference type="EnsemblProtists" id="EKX39630">
    <property type="protein sequence ID" value="EKX39630"/>
    <property type="gene ID" value="GUITHDRAFT_143405"/>
</dbReference>
<dbReference type="RefSeq" id="XP_005826610.1">
    <property type="nucleotide sequence ID" value="XM_005826553.1"/>
</dbReference>
<accession>L1IUW3</accession>
<dbReference type="KEGG" id="gtt:GUITHDRAFT_143405"/>
<feature type="signal peptide" evidence="7">
    <location>
        <begin position="1"/>
        <end position="20"/>
    </location>
</feature>
<keyword evidence="4 5" id="KW-0539">Nucleus</keyword>
<dbReference type="InterPro" id="IPR029240">
    <property type="entry name" value="MMS19_N"/>
</dbReference>
<evidence type="ECO:0000256" key="5">
    <source>
        <dbReference type="RuleBase" id="RU367072"/>
    </source>
</evidence>
<dbReference type="Gene3D" id="1.25.10.10">
    <property type="entry name" value="Leucine-rich Repeat Variant"/>
    <property type="match status" value="1"/>
</dbReference>
<evidence type="ECO:0000256" key="4">
    <source>
        <dbReference type="ARBA" id="ARBA00023242"/>
    </source>
</evidence>
<dbReference type="Pfam" id="PF12460">
    <property type="entry name" value="MMS19_C"/>
    <property type="match status" value="1"/>
</dbReference>
<evidence type="ECO:0000259" key="8">
    <source>
        <dbReference type="Pfam" id="PF12460"/>
    </source>
</evidence>
<dbReference type="GO" id="GO:0051604">
    <property type="term" value="P:protein maturation"/>
    <property type="evidence" value="ECO:0007669"/>
    <property type="project" value="UniProtKB-UniRule"/>
</dbReference>
<feature type="chain" id="PRO_5008770477" description="MMS19 nucleotide excision repair protein" evidence="7">
    <location>
        <begin position="21"/>
        <end position="1588"/>
    </location>
</feature>
<reference evidence="12" key="2">
    <citation type="submission" date="2012-11" db="EMBL/GenBank/DDBJ databases">
        <authorList>
            <person name="Kuo A."/>
            <person name="Curtis B.A."/>
            <person name="Tanifuji G."/>
            <person name="Burki F."/>
            <person name="Gruber A."/>
            <person name="Irimia M."/>
            <person name="Maruyama S."/>
            <person name="Arias M.C."/>
            <person name="Ball S.G."/>
            <person name="Gile G.H."/>
            <person name="Hirakawa Y."/>
            <person name="Hopkins J.F."/>
            <person name="Rensing S.A."/>
            <person name="Schmutz J."/>
            <person name="Symeonidi A."/>
            <person name="Elias M."/>
            <person name="Eveleigh R.J."/>
            <person name="Herman E.K."/>
            <person name="Klute M.J."/>
            <person name="Nakayama T."/>
            <person name="Obornik M."/>
            <person name="Reyes-Prieto A."/>
            <person name="Armbrust E.V."/>
            <person name="Aves S.J."/>
            <person name="Beiko R.G."/>
            <person name="Coutinho P."/>
            <person name="Dacks J.B."/>
            <person name="Durnford D.G."/>
            <person name="Fast N.M."/>
            <person name="Green B.R."/>
            <person name="Grisdale C."/>
            <person name="Hempe F."/>
            <person name="Henrissat B."/>
            <person name="Hoppner M.P."/>
            <person name="Ishida K.-I."/>
            <person name="Kim E."/>
            <person name="Koreny L."/>
            <person name="Kroth P.G."/>
            <person name="Liu Y."/>
            <person name="Malik S.-B."/>
            <person name="Maier U.G."/>
            <person name="McRose D."/>
            <person name="Mock T."/>
            <person name="Neilson J.A."/>
            <person name="Onodera N.T."/>
            <person name="Poole A.M."/>
            <person name="Pritham E.J."/>
            <person name="Richards T.A."/>
            <person name="Rocap G."/>
            <person name="Roy S.W."/>
            <person name="Sarai C."/>
            <person name="Schaack S."/>
            <person name="Shirato S."/>
            <person name="Slamovits C.H."/>
            <person name="Spencer D.F."/>
            <person name="Suzuki S."/>
            <person name="Worden A.Z."/>
            <person name="Zauner S."/>
            <person name="Barry K."/>
            <person name="Bell C."/>
            <person name="Bharti A.K."/>
            <person name="Crow J.A."/>
            <person name="Grimwood J."/>
            <person name="Kramer R."/>
            <person name="Lindquist E."/>
            <person name="Lucas S."/>
            <person name="Salamov A."/>
            <person name="McFadden G.I."/>
            <person name="Lane C.E."/>
            <person name="Keeling P.J."/>
            <person name="Gray M.W."/>
            <person name="Grigoriev I.V."/>
            <person name="Archibald J.M."/>
        </authorList>
    </citation>
    <scope>NUCLEOTIDE SEQUENCE</scope>
    <source>
        <strain evidence="12">CCMP2712</strain>
    </source>
</reference>
<evidence type="ECO:0000256" key="1">
    <source>
        <dbReference type="ARBA" id="ARBA00004123"/>
    </source>
</evidence>
<dbReference type="OMA" id="FSFMPEF"/>
<feature type="domain" description="MMS19 N-terminal" evidence="9">
    <location>
        <begin position="165"/>
        <end position="435"/>
    </location>
</feature>
<dbReference type="PANTHER" id="PTHR12891:SF0">
    <property type="entry name" value="MMS19 NUCLEOTIDE EXCISION REPAIR PROTEIN HOMOLOG"/>
    <property type="match status" value="1"/>
</dbReference>
<dbReference type="InterPro" id="IPR039920">
    <property type="entry name" value="MMS19"/>
</dbReference>
<evidence type="ECO:0000313" key="11">
    <source>
        <dbReference type="EnsemblProtists" id="EKX39630"/>
    </source>
</evidence>
<evidence type="ECO:0000313" key="12">
    <source>
        <dbReference type="Proteomes" id="UP000011087"/>
    </source>
</evidence>
<reference evidence="10 12" key="1">
    <citation type="journal article" date="2012" name="Nature">
        <title>Algal genomes reveal evolutionary mosaicism and the fate of nucleomorphs.</title>
        <authorList>
            <consortium name="DOE Joint Genome Institute"/>
            <person name="Curtis B.A."/>
            <person name="Tanifuji G."/>
            <person name="Burki F."/>
            <person name="Gruber A."/>
            <person name="Irimia M."/>
            <person name="Maruyama S."/>
            <person name="Arias M.C."/>
            <person name="Ball S.G."/>
            <person name="Gile G.H."/>
            <person name="Hirakawa Y."/>
            <person name="Hopkins J.F."/>
            <person name="Kuo A."/>
            <person name="Rensing S.A."/>
            <person name="Schmutz J."/>
            <person name="Symeonidi A."/>
            <person name="Elias M."/>
            <person name="Eveleigh R.J."/>
            <person name="Herman E.K."/>
            <person name="Klute M.J."/>
            <person name="Nakayama T."/>
            <person name="Obornik M."/>
            <person name="Reyes-Prieto A."/>
            <person name="Armbrust E.V."/>
            <person name="Aves S.J."/>
            <person name="Beiko R.G."/>
            <person name="Coutinho P."/>
            <person name="Dacks J.B."/>
            <person name="Durnford D.G."/>
            <person name="Fast N.M."/>
            <person name="Green B.R."/>
            <person name="Grisdale C.J."/>
            <person name="Hempel F."/>
            <person name="Henrissat B."/>
            <person name="Hoppner M.P."/>
            <person name="Ishida K."/>
            <person name="Kim E."/>
            <person name="Koreny L."/>
            <person name="Kroth P.G."/>
            <person name="Liu Y."/>
            <person name="Malik S.B."/>
            <person name="Maier U.G."/>
            <person name="McRose D."/>
            <person name="Mock T."/>
            <person name="Neilson J.A."/>
            <person name="Onodera N.T."/>
            <person name="Poole A.M."/>
            <person name="Pritham E.J."/>
            <person name="Richards T.A."/>
            <person name="Rocap G."/>
            <person name="Roy S.W."/>
            <person name="Sarai C."/>
            <person name="Schaack S."/>
            <person name="Shirato S."/>
            <person name="Slamovits C.H."/>
            <person name="Spencer D.F."/>
            <person name="Suzuki S."/>
            <person name="Worden A.Z."/>
            <person name="Zauner S."/>
            <person name="Barry K."/>
            <person name="Bell C."/>
            <person name="Bharti A.K."/>
            <person name="Crow J.A."/>
            <person name="Grimwood J."/>
            <person name="Kramer R."/>
            <person name="Lindquist E."/>
            <person name="Lucas S."/>
            <person name="Salamov A."/>
            <person name="McFadden G.I."/>
            <person name="Lane C.E."/>
            <person name="Keeling P.J."/>
            <person name="Gray M.W."/>
            <person name="Grigoriev I.V."/>
            <person name="Archibald J.M."/>
        </authorList>
    </citation>
    <scope>NUCLEOTIDE SEQUENCE</scope>
    <source>
        <strain evidence="10 12">CCMP2712</strain>
    </source>
</reference>
<keyword evidence="3" id="KW-0677">Repeat</keyword>
<organism evidence="10">
    <name type="scientific">Guillardia theta (strain CCMP2712)</name>
    <name type="common">Cryptophyte</name>
    <dbReference type="NCBI Taxonomy" id="905079"/>
    <lineage>
        <taxon>Eukaryota</taxon>
        <taxon>Cryptophyceae</taxon>
        <taxon>Pyrenomonadales</taxon>
        <taxon>Geminigeraceae</taxon>
        <taxon>Guillardia</taxon>
    </lineage>
</organism>
<evidence type="ECO:0000256" key="7">
    <source>
        <dbReference type="SAM" id="SignalP"/>
    </source>
</evidence>
<gene>
    <name evidence="10" type="ORF">GUITHDRAFT_143405</name>
</gene>
<dbReference type="InterPro" id="IPR016024">
    <property type="entry name" value="ARM-type_fold"/>
</dbReference>
<proteinExistence type="inferred from homology"/>
<dbReference type="Proteomes" id="UP000011087">
    <property type="component" value="Unassembled WGS sequence"/>
</dbReference>
<dbReference type="Pfam" id="PF14500">
    <property type="entry name" value="MMS19_N"/>
    <property type="match status" value="1"/>
</dbReference>
<evidence type="ECO:0000256" key="6">
    <source>
        <dbReference type="SAM" id="MobiDB-lite"/>
    </source>
</evidence>